<reference evidence="2" key="2">
    <citation type="submission" date="2020-11" db="EMBL/GenBank/DDBJ databases">
        <authorList>
            <consortium name="DOE Joint Genome Institute"/>
            <person name="Kuo A."/>
            <person name="Miyauchi S."/>
            <person name="Kiss E."/>
            <person name="Drula E."/>
            <person name="Kohler A."/>
            <person name="Sanchez-Garcia M."/>
            <person name="Andreopoulos B."/>
            <person name="Barry K.W."/>
            <person name="Bonito G."/>
            <person name="Buee M."/>
            <person name="Carver A."/>
            <person name="Chen C."/>
            <person name="Cichocki N."/>
            <person name="Clum A."/>
            <person name="Culley D."/>
            <person name="Crous P.W."/>
            <person name="Fauchery L."/>
            <person name="Girlanda M."/>
            <person name="Hayes R."/>
            <person name="Keri Z."/>
            <person name="Labutti K."/>
            <person name="Lipzen A."/>
            <person name="Lombard V."/>
            <person name="Magnuson J."/>
            <person name="Maillard F."/>
            <person name="Morin E."/>
            <person name="Murat C."/>
            <person name="Nolan M."/>
            <person name="Ohm R."/>
            <person name="Pangilinan J."/>
            <person name="Pereira M."/>
            <person name="Perotto S."/>
            <person name="Peter M."/>
            <person name="Riley R."/>
            <person name="Sitrit Y."/>
            <person name="Stielow B."/>
            <person name="Szollosi G."/>
            <person name="Zifcakova L."/>
            <person name="Stursova M."/>
            <person name="Spatafora J.W."/>
            <person name="Tedersoo L."/>
            <person name="Vaario L.-M."/>
            <person name="Yamada A."/>
            <person name="Yan M."/>
            <person name="Wang P."/>
            <person name="Xu J."/>
            <person name="Bruns T."/>
            <person name="Baldrian P."/>
            <person name="Vilgalys R."/>
            <person name="Henrissat B."/>
            <person name="Grigoriev I.V."/>
            <person name="Hibbett D."/>
            <person name="Nagy L.G."/>
            <person name="Martin F.M."/>
        </authorList>
    </citation>
    <scope>NUCLEOTIDE SEQUENCE</scope>
    <source>
        <strain evidence="2">UH-Tt-Lm1</strain>
    </source>
</reference>
<dbReference type="OrthoDB" id="298344at2759"/>
<comment type="caution">
    <text evidence="2">The sequence shown here is derived from an EMBL/GenBank/DDBJ whole genome shotgun (WGS) entry which is preliminary data.</text>
</comment>
<feature type="domain" description="JmjC" evidence="1">
    <location>
        <begin position="141"/>
        <end position="297"/>
    </location>
</feature>
<dbReference type="PROSITE" id="PS51184">
    <property type="entry name" value="JMJC"/>
    <property type="match status" value="1"/>
</dbReference>
<reference evidence="2" key="1">
    <citation type="journal article" date="2020" name="Nat. Commun.">
        <title>Large-scale genome sequencing of mycorrhizal fungi provides insights into the early evolution of symbiotic traits.</title>
        <authorList>
            <person name="Miyauchi S."/>
            <person name="Kiss E."/>
            <person name="Kuo A."/>
            <person name="Drula E."/>
            <person name="Kohler A."/>
            <person name="Sanchez-Garcia M."/>
            <person name="Morin E."/>
            <person name="Andreopoulos B."/>
            <person name="Barry K.W."/>
            <person name="Bonito G."/>
            <person name="Buee M."/>
            <person name="Carver A."/>
            <person name="Chen C."/>
            <person name="Cichocki N."/>
            <person name="Clum A."/>
            <person name="Culley D."/>
            <person name="Crous P.W."/>
            <person name="Fauchery L."/>
            <person name="Girlanda M."/>
            <person name="Hayes R.D."/>
            <person name="Keri Z."/>
            <person name="LaButti K."/>
            <person name="Lipzen A."/>
            <person name="Lombard V."/>
            <person name="Magnuson J."/>
            <person name="Maillard F."/>
            <person name="Murat C."/>
            <person name="Nolan M."/>
            <person name="Ohm R.A."/>
            <person name="Pangilinan J."/>
            <person name="Pereira M.F."/>
            <person name="Perotto S."/>
            <person name="Peter M."/>
            <person name="Pfister S."/>
            <person name="Riley R."/>
            <person name="Sitrit Y."/>
            <person name="Stielow J.B."/>
            <person name="Szollosi G."/>
            <person name="Zifcakova L."/>
            <person name="Stursova M."/>
            <person name="Spatafora J.W."/>
            <person name="Tedersoo L."/>
            <person name="Vaario L.M."/>
            <person name="Yamada A."/>
            <person name="Yan M."/>
            <person name="Wang P."/>
            <person name="Xu J."/>
            <person name="Bruns T."/>
            <person name="Baldrian P."/>
            <person name="Vilgalys R."/>
            <person name="Dunand C."/>
            <person name="Henrissat B."/>
            <person name="Grigoriev I.V."/>
            <person name="Hibbett D."/>
            <person name="Nagy L.G."/>
            <person name="Martin F.M."/>
        </authorList>
    </citation>
    <scope>NUCLEOTIDE SEQUENCE</scope>
    <source>
        <strain evidence="2">UH-Tt-Lm1</strain>
    </source>
</reference>
<evidence type="ECO:0000313" key="3">
    <source>
        <dbReference type="Proteomes" id="UP000736335"/>
    </source>
</evidence>
<dbReference type="SUPFAM" id="SSF51197">
    <property type="entry name" value="Clavaminate synthase-like"/>
    <property type="match status" value="1"/>
</dbReference>
<keyword evidence="3" id="KW-1185">Reference proteome</keyword>
<gene>
    <name evidence="2" type="ORF">BJ322DRAFT_437623</name>
</gene>
<proteinExistence type="predicted"/>
<dbReference type="Gene3D" id="2.60.120.650">
    <property type="entry name" value="Cupin"/>
    <property type="match status" value="1"/>
</dbReference>
<dbReference type="InterPro" id="IPR003347">
    <property type="entry name" value="JmjC_dom"/>
</dbReference>
<organism evidence="2 3">
    <name type="scientific">Thelephora terrestris</name>
    <dbReference type="NCBI Taxonomy" id="56493"/>
    <lineage>
        <taxon>Eukaryota</taxon>
        <taxon>Fungi</taxon>
        <taxon>Dikarya</taxon>
        <taxon>Basidiomycota</taxon>
        <taxon>Agaricomycotina</taxon>
        <taxon>Agaricomycetes</taxon>
        <taxon>Thelephorales</taxon>
        <taxon>Thelephoraceae</taxon>
        <taxon>Thelephora</taxon>
    </lineage>
</organism>
<dbReference type="Pfam" id="PF02373">
    <property type="entry name" value="JmjC"/>
    <property type="match status" value="1"/>
</dbReference>
<dbReference type="Proteomes" id="UP000736335">
    <property type="component" value="Unassembled WGS sequence"/>
</dbReference>
<evidence type="ECO:0000259" key="1">
    <source>
        <dbReference type="PROSITE" id="PS51184"/>
    </source>
</evidence>
<dbReference type="EMBL" id="WIUZ02000002">
    <property type="protein sequence ID" value="KAF9791226.1"/>
    <property type="molecule type" value="Genomic_DNA"/>
</dbReference>
<evidence type="ECO:0000313" key="2">
    <source>
        <dbReference type="EMBL" id="KAF9791226.1"/>
    </source>
</evidence>
<name>A0A9P6LBJ2_9AGAM</name>
<accession>A0A9P6LBJ2</accession>
<sequence length="520" mass="58841">MDDPTDPAVAMITTKDWTLERLLANGGRFRPVDSISANSGTPEQIASIIKDYEQRNAPLVVQDVHHHPNWPEFFTPQWLETHYGSQVVEVRNVHGERLDRDLTVTELINSSRNAAPFAHQGERERLYGKDMHCPSEWRDWVKSSDVLPSVVVPGATGDVLPETVETLMSYLGISDTFTPLHKDPCASYGQNIMCYTEDEGRSFWFMTNPSDCSTVASHFQKFGYELDWEDHAATLEELTNAPFDVYIWEQKLGDLVLIPPRSFHQVVNAGGITIKTSWSRMSIRSLEIALYHELPMYQRVCRSETYRVKRTIYDTLIQRTTALETLIQAPDSMHASVNPLCKEVARLIELLDDVLEQEYCSQHRRLPQVTNSFAPDGHDHVCDFCGADIFLSFFQCESCSARDDSGGPVCLCPTCVVEGRTCKCKSVKPVQSGSFRDLLRNRNNATLKLHGARDAGLYEEEPEVLSDQHLIDSVKTTFQAACLLLERRRDILNSPKITRNAILGNASPTSWKLEYTQPKP</sequence>
<dbReference type="SMART" id="SM00558">
    <property type="entry name" value="JmjC"/>
    <property type="match status" value="1"/>
</dbReference>
<dbReference type="AlphaFoldDB" id="A0A9P6LBJ2"/>
<protein>
    <recommendedName>
        <fullName evidence="1">JmjC domain-containing protein</fullName>
    </recommendedName>
</protein>